<dbReference type="STRING" id="690417.IC63_16455"/>
<dbReference type="OrthoDB" id="7779033at2"/>
<gene>
    <name evidence="2" type="ORF">IC63_16455</name>
</gene>
<evidence type="ECO:0000259" key="1">
    <source>
        <dbReference type="PROSITE" id="PS51208"/>
    </source>
</evidence>
<evidence type="ECO:0000313" key="2">
    <source>
        <dbReference type="EMBL" id="KGJ01661.1"/>
    </source>
</evidence>
<dbReference type="PROSITE" id="PS51208">
    <property type="entry name" value="AUTOTRANSPORTER"/>
    <property type="match status" value="1"/>
</dbReference>
<dbReference type="InterPro" id="IPR005546">
    <property type="entry name" value="Autotransporte_beta"/>
</dbReference>
<dbReference type="Gene3D" id="2.40.128.130">
    <property type="entry name" value="Autotransporter beta-domain"/>
    <property type="match status" value="1"/>
</dbReference>
<evidence type="ECO:0000313" key="3">
    <source>
        <dbReference type="Proteomes" id="UP000029917"/>
    </source>
</evidence>
<reference evidence="2 3" key="2">
    <citation type="submission" date="2014-10" db="EMBL/GenBank/DDBJ databases">
        <title>Paracoccus sanguinis sp. nov., isolated from clinical specimens of New York State patients.</title>
        <authorList>
            <person name="Mingle L.A."/>
            <person name="Cole J.A."/>
            <person name="Lapierre P."/>
            <person name="Musser K.A."/>
        </authorList>
    </citation>
    <scope>NUCLEOTIDE SEQUENCE [LARGE SCALE GENOMIC DNA]</scope>
    <source>
        <strain evidence="2 3">HAMBI 3106</strain>
    </source>
</reference>
<comment type="caution">
    <text evidence="2">The sequence shown here is derived from an EMBL/GenBank/DDBJ whole genome shotgun (WGS) entry which is preliminary data.</text>
</comment>
<dbReference type="Proteomes" id="UP000029917">
    <property type="component" value="Unassembled WGS sequence"/>
</dbReference>
<dbReference type="EMBL" id="JRKS01000098">
    <property type="protein sequence ID" value="KGJ01661.1"/>
    <property type="molecule type" value="Genomic_DNA"/>
</dbReference>
<dbReference type="InterPro" id="IPR036709">
    <property type="entry name" value="Autotransporte_beta_dom_sf"/>
</dbReference>
<organism evidence="2 3">
    <name type="scientific">Paracoccus sphaerophysae</name>
    <dbReference type="NCBI Taxonomy" id="690417"/>
    <lineage>
        <taxon>Bacteria</taxon>
        <taxon>Pseudomonadati</taxon>
        <taxon>Pseudomonadota</taxon>
        <taxon>Alphaproteobacteria</taxon>
        <taxon>Rhodobacterales</taxon>
        <taxon>Paracoccaceae</taxon>
        <taxon>Paracoccus</taxon>
    </lineage>
</organism>
<sequence>MTARPDRAARPTALRWLFLTTALTTLAPAVLAGRPAQAEIITGEVTLTADRSIAAETVDVRGTLIGDAHDVVVQPDGALIVGNATDAGTVSGVGQLDNAGAVSVAAGSSAEAGTTTNRAGGTLDVAGSLTTALDNQGGATTTLAGGRIIGNTRNAGTITGNGAIEGSLDNSGAIAVAAGDRLHVTGTAADDFVTTSTGAITLAGTLQARLANEAGGSVTLQGGTLSGSLANRGTLSGSGTIDGTLANQAAGTVVGAGETLVVTGGTTNGGGLQIAGTMDSAVANQAGATVSLTGGRIDGSLANNGMLRGYGVIDGDLTNSASDSDIAAVFGSGLTLQVTGQIRNSGTVGFSGRLEGDMTNEAAGDFALRGEVVGRLVNDGTLRGAGRVTGALVNQGTTSIGEGRTLAVTLGTTNAAGGTIALTGGTLAGDVTNRGRISGTGAVSGTVENGGRIETAGNLAIDSLVNRAAGSVTVGSGHALRSDQIDNRGAIAVEGTLDAASVENAAGATLGLAGGRLTGTLVNRGAVDGSGTIQGDLQNFGRAVLAGAVNGRITNERGAGLIVTGVLATSGVQTRADSRTTIETRGALTSTDTIGNGGLLHVFGRVNGGVSNRAEATLFLRDGTITRAVSNDGTLVGRGRIEGALVNTNRADLAGTLATVDNRGVFGTAGNLSAVSVLNRAGGTLNVDAGHVLATTGAAGTVNAGTANIAGRLTGGLTNTAGATTSLRAGSQVEGTLVNQLGGTVTGSAQLSGRLVNSGSATLAGRVALVSNAGDLETGGDLTVDRLTSRGGSVTIGAGHQLTSTQEPVRLLGGSLAVAGTLHGAATTARGTTTTLAGGLITGAVTNGGTLSGSGRITGQLGNQGEIAVAAGQRLAATGGVANGGELSIATGGVLASNVDNDGEITVSGMLDGALDNRGTAVLSGGQVTGMVTNSGALAGEGRVGALRNLAGATLSVAAGETLIADNRVVNEGRFDLAGILAGSLDNRFGATTNLSPVGADGPLATVRGSVTNAGTIGGDGRITGNLYAQGGAYTGTNLVVDGRIVTGPVARPQMAAPRAALPPSFVVGTGSTVTTGGGLSVTAGTGAVVAGTLNGDVGNAGSYLQTGLLRGTLESWGTAELGGEPTGAPRPRVTGDILQRAGTLVARGDLSVGGTLAIEGGTTTVSGRFVAVEGGTRIGARGQLDLPGRLYGDVVNQGTLRGSGAESEIVGDVTNDGTLTLENGAVGDVLTVTSLGGTGRLVYDINSANMTADTIRVSGGATTGQFHFSFNSLSDRTVNRVGQRVTLLDVDGTQGARNSFGFTHEGVPSASEKIVYSILRDGATGDVVMQSQVNPAIGATFANVTLVQSLIGSLVNRPTSPYVSGLATDSAGQPCGSGGWSRATGGHARVDGTTDNGVQVEQNTVSLDYYGLQGGADFACFDNSPGGWNLALGAIAGVNVGDTVQPIFTTQAGIDARRVLASITTTHFQQSYAGVYATATRDRLQGDLQLRVERTAFQVKNKPVEGVGLGITDPDFTSTGFTLSGSTSYTIPLGKTGWNLTPTAGFAWSKFSTDDVVFDEGYRLEFDDGERRIGFLGATLSRTFVQQASNSALQSFATATYYKDFADPAVSWLVNSANPDFQSQRLLSDNLESYGEVSIGANYVKVLDPGGPGRPRQFSTSARIDARFGDSVDSVGVTGQLRWQF</sequence>
<proteinExistence type="predicted"/>
<accession>A0A099EUI5</accession>
<feature type="domain" description="Autotransporter" evidence="1">
    <location>
        <begin position="1373"/>
        <end position="1686"/>
    </location>
</feature>
<reference evidence="2 3" key="1">
    <citation type="submission" date="2014-09" db="EMBL/GenBank/DDBJ databases">
        <authorList>
            <person name="McGinnis J.M."/>
            <person name="Wolfgang W.J."/>
        </authorList>
    </citation>
    <scope>NUCLEOTIDE SEQUENCE [LARGE SCALE GENOMIC DNA]</scope>
    <source>
        <strain evidence="2 3">HAMBI 3106</strain>
    </source>
</reference>
<dbReference type="RefSeq" id="WP_036722326.1">
    <property type="nucleotide sequence ID" value="NZ_JRKS01000098.1"/>
</dbReference>
<protein>
    <recommendedName>
        <fullName evidence="1">Autotransporter domain-containing protein</fullName>
    </recommendedName>
</protein>
<keyword evidence="3" id="KW-1185">Reference proteome</keyword>
<name>A0A099EUI5_9RHOB</name>
<dbReference type="SUPFAM" id="SSF103515">
    <property type="entry name" value="Autotransporter"/>
    <property type="match status" value="1"/>
</dbReference>